<accession>W5UTV9</accession>
<evidence type="ECO:0000256" key="9">
    <source>
        <dbReference type="ARBA" id="ARBA00041175"/>
    </source>
</evidence>
<dbReference type="PANTHER" id="PTHR36203">
    <property type="entry name" value="ASCORBATE-SPECIFIC PTS SYSTEM EIIA COMPONENT"/>
    <property type="match status" value="1"/>
</dbReference>
<dbReference type="PATRIC" id="fig|743966.3.peg.247"/>
<evidence type="ECO:0000256" key="2">
    <source>
        <dbReference type="ARBA" id="ARBA00022448"/>
    </source>
</evidence>
<organism evidence="12 13">
    <name type="scientific">Mesomycoplasma bovoculi M165/69</name>
    <dbReference type="NCBI Taxonomy" id="743966"/>
    <lineage>
        <taxon>Bacteria</taxon>
        <taxon>Bacillati</taxon>
        <taxon>Mycoplasmatota</taxon>
        <taxon>Mycoplasmoidales</taxon>
        <taxon>Metamycoplasmataceae</taxon>
        <taxon>Mesomycoplasma</taxon>
    </lineage>
</organism>
<dbReference type="eggNOG" id="COG1762">
    <property type="taxonomic scope" value="Bacteria"/>
</dbReference>
<keyword evidence="3" id="KW-0963">Cytoplasm</keyword>
<evidence type="ECO:0000256" key="1">
    <source>
        <dbReference type="ARBA" id="ARBA00004496"/>
    </source>
</evidence>
<name>W5UTV9_9BACT</name>
<keyword evidence="7" id="KW-0418">Kinase</keyword>
<dbReference type="HOGENOM" id="CLU_072531_2_0_14"/>
<dbReference type="InterPro" id="IPR016152">
    <property type="entry name" value="PTrfase/Anion_transptr"/>
</dbReference>
<dbReference type="Gene3D" id="3.40.930.10">
    <property type="entry name" value="Mannitol-specific EII, Chain A"/>
    <property type="match status" value="1"/>
</dbReference>
<keyword evidence="13" id="KW-1185">Reference proteome</keyword>
<evidence type="ECO:0000259" key="11">
    <source>
        <dbReference type="PROSITE" id="PS51094"/>
    </source>
</evidence>
<dbReference type="GO" id="GO:0009401">
    <property type="term" value="P:phosphoenolpyruvate-dependent sugar phosphotransferase system"/>
    <property type="evidence" value="ECO:0007669"/>
    <property type="project" value="UniProtKB-KW"/>
</dbReference>
<dbReference type="AlphaFoldDB" id="W5UTV9"/>
<dbReference type="KEGG" id="mbc:MYB_01220"/>
<evidence type="ECO:0000256" key="10">
    <source>
        <dbReference type="ARBA" id="ARBA00042072"/>
    </source>
</evidence>
<evidence type="ECO:0000256" key="6">
    <source>
        <dbReference type="ARBA" id="ARBA00022683"/>
    </source>
</evidence>
<dbReference type="InterPro" id="IPR002178">
    <property type="entry name" value="PTS_EIIA_type-2_dom"/>
</dbReference>
<keyword evidence="2" id="KW-0813">Transport</keyword>
<evidence type="ECO:0000256" key="8">
    <source>
        <dbReference type="ARBA" id="ARBA00037387"/>
    </source>
</evidence>
<evidence type="ECO:0000256" key="4">
    <source>
        <dbReference type="ARBA" id="ARBA00022553"/>
    </source>
</evidence>
<protein>
    <recommendedName>
        <fullName evidence="9">Ascorbate-specific PTS system EIIA component</fullName>
    </recommendedName>
    <alternativeName>
        <fullName evidence="10">Ascorbate-specific phosphotransferase enzyme IIA component</fullName>
    </alternativeName>
</protein>
<dbReference type="Proteomes" id="UP000019229">
    <property type="component" value="Chromosome"/>
</dbReference>
<proteinExistence type="predicted"/>
<reference evidence="12 13" key="1">
    <citation type="journal article" date="2014" name="Genome Announc.">
        <title>Complete Genome Sequence of Mycoplasma bovoculi Strain M165/69T (ATCC 29104).</title>
        <authorList>
            <person name="Calcutt M.J."/>
            <person name="Foecking M.F."/>
        </authorList>
    </citation>
    <scope>NUCLEOTIDE SEQUENCE [LARGE SCALE GENOMIC DNA]</scope>
    <source>
        <strain evidence="12">M165/69</strain>
    </source>
</reference>
<keyword evidence="6" id="KW-0598">Phosphotransferase system</keyword>
<dbReference type="STRING" id="743966.MYB_01220"/>
<gene>
    <name evidence="12" type="ORF">MYB_01220</name>
</gene>
<dbReference type="SUPFAM" id="SSF55804">
    <property type="entry name" value="Phoshotransferase/anion transport protein"/>
    <property type="match status" value="1"/>
</dbReference>
<evidence type="ECO:0000256" key="7">
    <source>
        <dbReference type="ARBA" id="ARBA00022777"/>
    </source>
</evidence>
<dbReference type="EMBL" id="CP007154">
    <property type="protein sequence ID" value="AHH45255.1"/>
    <property type="molecule type" value="Genomic_DNA"/>
</dbReference>
<feature type="domain" description="PTS EIIA type-2" evidence="11">
    <location>
        <begin position="10"/>
        <end position="153"/>
    </location>
</feature>
<dbReference type="PANTHER" id="PTHR36203:SF1">
    <property type="entry name" value="ASCORBATE-SPECIFIC PTS SYSTEM EIIA COMPONENT"/>
    <property type="match status" value="1"/>
</dbReference>
<dbReference type="RefSeq" id="WP_022935000.1">
    <property type="nucleotide sequence ID" value="NZ_CP007154.1"/>
</dbReference>
<dbReference type="GO" id="GO:0016301">
    <property type="term" value="F:kinase activity"/>
    <property type="evidence" value="ECO:0007669"/>
    <property type="project" value="UniProtKB-KW"/>
</dbReference>
<keyword evidence="4" id="KW-0597">Phosphoprotein</keyword>
<evidence type="ECO:0000256" key="3">
    <source>
        <dbReference type="ARBA" id="ARBA00022490"/>
    </source>
</evidence>
<sequence>MEKKKNFLDYLKELDSILVHQEASNWREAIRISCEPLIKQNIVESKYYDSIISNVRRNGPYFVLKDNFAMPHASSRNRVKAVGFSLVTFKSPVYFEGDDRPVRLFLTIASTSAKEHVTLMLPQIVEVFSSQENITKIIAAKNKEEIIAIIESTKFATQTFKDYL</sequence>
<keyword evidence="5 12" id="KW-0808">Transferase</keyword>
<dbReference type="GO" id="GO:0005737">
    <property type="term" value="C:cytoplasm"/>
    <property type="evidence" value="ECO:0007669"/>
    <property type="project" value="UniProtKB-SubCell"/>
</dbReference>
<dbReference type="OrthoDB" id="369398at2"/>
<evidence type="ECO:0000256" key="5">
    <source>
        <dbReference type="ARBA" id="ARBA00022679"/>
    </source>
</evidence>
<comment type="subcellular location">
    <subcellularLocation>
        <location evidence="1">Cytoplasm</location>
    </subcellularLocation>
</comment>
<dbReference type="InterPro" id="IPR051351">
    <property type="entry name" value="Ascorbate-PTS_EIIA_comp"/>
</dbReference>
<dbReference type="PROSITE" id="PS51094">
    <property type="entry name" value="PTS_EIIA_TYPE_2"/>
    <property type="match status" value="1"/>
</dbReference>
<evidence type="ECO:0000313" key="13">
    <source>
        <dbReference type="Proteomes" id="UP000019229"/>
    </source>
</evidence>
<comment type="function">
    <text evidence="8">The phosphoenolpyruvate-dependent sugar phosphotransferase system (sugar PTS), a major carbohydrate active transport system, catalyzes the phosphorylation of incoming sugar substrates concomitantly with their translocation across the cell membrane. The enzyme II UlaABC PTS system is involved in ascorbate transport.</text>
</comment>
<evidence type="ECO:0000313" key="12">
    <source>
        <dbReference type="EMBL" id="AHH45255.1"/>
    </source>
</evidence>
<dbReference type="Pfam" id="PF00359">
    <property type="entry name" value="PTS_EIIA_2"/>
    <property type="match status" value="1"/>
</dbReference>